<keyword evidence="1" id="KW-0812">Transmembrane</keyword>
<accession>A0A328ACA6</accession>
<sequence length="220" mass="22607">MDLSDRRIRIALGGAAVAVLAGGLVAIGMIAPHKDEAPPPPPASRAGLIIEEGQPDQGVDASKALRCFVAGQFVGEMSLARCAQRNGVATAALDVGVDASGALAAAGQAGTVLTPLPPSEQAPTPLQPTPVQPAGPPAGACWRYADSQWRRLPGEMTLNACVQTLYAGRCEKAGAASYGRWMQQTLRLVPGKVEISSDNQSFRTLAEQAAGCSLPVLQGS</sequence>
<name>A0A328ACA6_9CAUL</name>
<keyword evidence="3" id="KW-1185">Reference proteome</keyword>
<proteinExistence type="predicted"/>
<reference evidence="3" key="1">
    <citation type="submission" date="2018-05" db="EMBL/GenBank/DDBJ databases">
        <authorList>
            <person name="Li X."/>
        </authorList>
    </citation>
    <scope>NUCLEOTIDE SEQUENCE [LARGE SCALE GENOMIC DNA]</scope>
    <source>
        <strain evidence="3">YIM 73061</strain>
    </source>
</reference>
<evidence type="ECO:0000256" key="1">
    <source>
        <dbReference type="SAM" id="Phobius"/>
    </source>
</evidence>
<dbReference type="EMBL" id="QFYR01000003">
    <property type="protein sequence ID" value="RAK52280.1"/>
    <property type="molecule type" value="Genomic_DNA"/>
</dbReference>
<gene>
    <name evidence="2" type="ORF">DJ018_14155</name>
</gene>
<evidence type="ECO:0000313" key="3">
    <source>
        <dbReference type="Proteomes" id="UP000249725"/>
    </source>
</evidence>
<feature type="transmembrane region" description="Helical" evidence="1">
    <location>
        <begin position="12"/>
        <end position="31"/>
    </location>
</feature>
<keyword evidence="1" id="KW-0472">Membrane</keyword>
<organism evidence="2 3">
    <name type="scientific">Phenylobacterium deserti</name>
    <dbReference type="NCBI Taxonomy" id="1914756"/>
    <lineage>
        <taxon>Bacteria</taxon>
        <taxon>Pseudomonadati</taxon>
        <taxon>Pseudomonadota</taxon>
        <taxon>Alphaproteobacteria</taxon>
        <taxon>Caulobacterales</taxon>
        <taxon>Caulobacteraceae</taxon>
        <taxon>Phenylobacterium</taxon>
    </lineage>
</organism>
<comment type="caution">
    <text evidence="2">The sequence shown here is derived from an EMBL/GenBank/DDBJ whole genome shotgun (WGS) entry which is preliminary data.</text>
</comment>
<dbReference type="RefSeq" id="WP_111515604.1">
    <property type="nucleotide sequence ID" value="NZ_QFYR01000003.1"/>
</dbReference>
<dbReference type="Proteomes" id="UP000249725">
    <property type="component" value="Unassembled WGS sequence"/>
</dbReference>
<keyword evidence="1" id="KW-1133">Transmembrane helix</keyword>
<evidence type="ECO:0000313" key="2">
    <source>
        <dbReference type="EMBL" id="RAK52280.1"/>
    </source>
</evidence>
<protein>
    <submittedName>
        <fullName evidence="2">Uncharacterized protein</fullName>
    </submittedName>
</protein>
<dbReference type="AlphaFoldDB" id="A0A328ACA6"/>
<dbReference type="OrthoDB" id="7172052at2"/>